<organism evidence="4 5">
    <name type="scientific">Pseudonocardia saturnea</name>
    <dbReference type="NCBI Taxonomy" id="33909"/>
    <lineage>
        <taxon>Bacteria</taxon>
        <taxon>Bacillati</taxon>
        <taxon>Actinomycetota</taxon>
        <taxon>Actinomycetes</taxon>
        <taxon>Pseudonocardiales</taxon>
        <taxon>Pseudonocardiaceae</taxon>
        <taxon>Pseudonocardia</taxon>
    </lineage>
</organism>
<name>A0ABQ0S2U4_9PSEU</name>
<accession>A0ABQ0S2U4</accession>
<evidence type="ECO:0000313" key="5">
    <source>
        <dbReference type="Proteomes" id="UP000320693"/>
    </source>
</evidence>
<evidence type="ECO:0000256" key="3">
    <source>
        <dbReference type="SAM" id="MobiDB-lite"/>
    </source>
</evidence>
<comment type="caution">
    <text evidence="4">The sequence shown here is derived from an EMBL/GenBank/DDBJ whole genome shotgun (WGS) entry which is preliminary data.</text>
</comment>
<gene>
    <name evidence="4" type="ORF">PSA01_42640</name>
</gene>
<keyword evidence="2" id="KW-0408">Iron</keyword>
<evidence type="ECO:0000313" key="4">
    <source>
        <dbReference type="EMBL" id="GEC27235.1"/>
    </source>
</evidence>
<keyword evidence="5" id="KW-1185">Reference proteome</keyword>
<dbReference type="Proteomes" id="UP000320693">
    <property type="component" value="Unassembled WGS sequence"/>
</dbReference>
<keyword evidence="2" id="KW-0503">Monooxygenase</keyword>
<feature type="region of interest" description="Disordered" evidence="3">
    <location>
        <begin position="425"/>
        <end position="445"/>
    </location>
</feature>
<evidence type="ECO:0000256" key="1">
    <source>
        <dbReference type="ARBA" id="ARBA00010617"/>
    </source>
</evidence>
<dbReference type="Pfam" id="PF00067">
    <property type="entry name" value="p450"/>
    <property type="match status" value="1"/>
</dbReference>
<dbReference type="CDD" id="cd11029">
    <property type="entry name" value="CYP107-like"/>
    <property type="match status" value="1"/>
</dbReference>
<proteinExistence type="inferred from homology"/>
<keyword evidence="2" id="KW-0349">Heme</keyword>
<sequence length="445" mass="47976">MPRSAVGGAHAGGPLRNRGEPTMTDTTEPLVLDQEFFDDPDQLYRELRAERPVTRAIGPNGVAFWMITRYADARAALNDPRLAKDARRIPELLARQESGPPARELAESLVGHMLNADPPDHTRLRKLVGRAFTMRAIGRLRPRIEQIATELADAMTASGPEVDLLDTFAFPLPMTVICEILGVPPDRREEFRTWSNTLLSAAGDSERGAAAAAMATYLSELVEDKAAHPADDMLSEIVRASEDGDSLSPGETTAMAFLLLVAGHETTVNLIGNGALALLRDPEQLALLRADPDRVPAAVEEILRYDGPVNLATFRFTTEPVEYSGTTIPADAFVLVSLLGANRDPQRWPDADRFDVERDPSGHLAFGFGIHHCVGAPLARLEGEIAFRTLLARFPDLRLAGEPGPHRMSTLIHGRTRLPVRLDAPAGAATGPAATGASATGPAAR</sequence>
<reference evidence="4 5" key="1">
    <citation type="submission" date="2019-06" db="EMBL/GenBank/DDBJ databases">
        <title>Whole genome shotgun sequence of Pseudonocardia saturnea NBRC 14499.</title>
        <authorList>
            <person name="Hosoyama A."/>
            <person name="Uohara A."/>
            <person name="Ohji S."/>
            <person name="Ichikawa N."/>
        </authorList>
    </citation>
    <scope>NUCLEOTIDE SEQUENCE [LARGE SCALE GENOMIC DNA]</scope>
    <source>
        <strain evidence="4 5">NBRC 14499</strain>
    </source>
</reference>
<dbReference type="InterPro" id="IPR001128">
    <property type="entry name" value="Cyt_P450"/>
</dbReference>
<feature type="region of interest" description="Disordered" evidence="3">
    <location>
        <begin position="1"/>
        <end position="25"/>
    </location>
</feature>
<protein>
    <submittedName>
        <fullName evidence="4">Cytochrome P450</fullName>
    </submittedName>
</protein>
<dbReference type="PANTHER" id="PTHR46696">
    <property type="entry name" value="P450, PUTATIVE (EUROFUNG)-RELATED"/>
    <property type="match status" value="1"/>
</dbReference>
<dbReference type="SUPFAM" id="SSF48264">
    <property type="entry name" value="Cytochrome P450"/>
    <property type="match status" value="1"/>
</dbReference>
<dbReference type="InterPro" id="IPR036396">
    <property type="entry name" value="Cyt_P450_sf"/>
</dbReference>
<dbReference type="InterPro" id="IPR017972">
    <property type="entry name" value="Cyt_P450_CS"/>
</dbReference>
<dbReference type="Gene3D" id="1.10.630.10">
    <property type="entry name" value="Cytochrome P450"/>
    <property type="match status" value="1"/>
</dbReference>
<dbReference type="EMBL" id="BJNH01000051">
    <property type="protein sequence ID" value="GEC27235.1"/>
    <property type="molecule type" value="Genomic_DNA"/>
</dbReference>
<evidence type="ECO:0000256" key="2">
    <source>
        <dbReference type="RuleBase" id="RU000461"/>
    </source>
</evidence>
<comment type="similarity">
    <text evidence="1 2">Belongs to the cytochrome P450 family.</text>
</comment>
<dbReference type="PRINTS" id="PR00359">
    <property type="entry name" value="BP450"/>
</dbReference>
<dbReference type="PANTHER" id="PTHR46696:SF1">
    <property type="entry name" value="CYTOCHROME P450 YJIB-RELATED"/>
    <property type="match status" value="1"/>
</dbReference>
<keyword evidence="2" id="KW-0479">Metal-binding</keyword>
<dbReference type="InterPro" id="IPR002397">
    <property type="entry name" value="Cyt_P450_B"/>
</dbReference>
<keyword evidence="2" id="KW-0560">Oxidoreductase</keyword>
<dbReference type="PROSITE" id="PS00086">
    <property type="entry name" value="CYTOCHROME_P450"/>
    <property type="match status" value="1"/>
</dbReference>